<comment type="similarity">
    <text evidence="1">Belongs to the SNW family.</text>
</comment>
<keyword evidence="1" id="KW-0747">Spliceosome</keyword>
<keyword evidence="1" id="KW-0508">mRNA splicing</keyword>
<evidence type="ECO:0000256" key="2">
    <source>
        <dbReference type="SAM" id="MobiDB-lite"/>
    </source>
</evidence>
<name>A0A9P6MBC5_9FUNG</name>
<protein>
    <recommendedName>
        <fullName evidence="1">Pre-mRNA-processing protein 45</fullName>
    </recommendedName>
</protein>
<feature type="non-terminal residue" evidence="3">
    <location>
        <position position="1"/>
    </location>
</feature>
<accession>A0A9P6MBC5</accession>
<dbReference type="PANTHER" id="PTHR12096">
    <property type="entry name" value="NUCLEAR PROTEIN SKIP-RELATED"/>
    <property type="match status" value="1"/>
</dbReference>
<keyword evidence="4" id="KW-1185">Reference proteome</keyword>
<dbReference type="GO" id="GO:0000398">
    <property type="term" value="P:mRNA splicing, via spliceosome"/>
    <property type="evidence" value="ECO:0007669"/>
    <property type="project" value="InterPro"/>
</dbReference>
<keyword evidence="1" id="KW-0507">mRNA processing</keyword>
<feature type="region of interest" description="Disordered" evidence="2">
    <location>
        <begin position="1"/>
        <end position="59"/>
    </location>
</feature>
<evidence type="ECO:0000313" key="4">
    <source>
        <dbReference type="Proteomes" id="UP000749646"/>
    </source>
</evidence>
<reference evidence="3" key="1">
    <citation type="journal article" date="2020" name="Fungal Divers.">
        <title>Resolving the Mortierellaceae phylogeny through synthesis of multi-gene phylogenetics and phylogenomics.</title>
        <authorList>
            <person name="Vandepol N."/>
            <person name="Liber J."/>
            <person name="Desiro A."/>
            <person name="Na H."/>
            <person name="Kennedy M."/>
            <person name="Barry K."/>
            <person name="Grigoriev I.V."/>
            <person name="Miller A.N."/>
            <person name="O'Donnell K."/>
            <person name="Stajich J.E."/>
            <person name="Bonito G."/>
        </authorList>
    </citation>
    <scope>NUCLEOTIDE SEQUENCE</scope>
    <source>
        <strain evidence="3">MES-2147</strain>
    </source>
</reference>
<comment type="function">
    <text evidence="1">Involved in pre-mRNA splicing.</text>
</comment>
<evidence type="ECO:0000313" key="3">
    <source>
        <dbReference type="EMBL" id="KAF9986624.1"/>
    </source>
</evidence>
<dbReference type="InterPro" id="IPR017862">
    <property type="entry name" value="SKI-int_prot_SKIP"/>
</dbReference>
<dbReference type="AlphaFoldDB" id="A0A9P6MBC5"/>
<comment type="subunit">
    <text evidence="1">Associated with the spliceosome.</text>
</comment>
<dbReference type="EMBL" id="JAAAHW010003218">
    <property type="protein sequence ID" value="KAF9986624.1"/>
    <property type="molecule type" value="Genomic_DNA"/>
</dbReference>
<organism evidence="3 4">
    <name type="scientific">Modicella reniformis</name>
    <dbReference type="NCBI Taxonomy" id="1440133"/>
    <lineage>
        <taxon>Eukaryota</taxon>
        <taxon>Fungi</taxon>
        <taxon>Fungi incertae sedis</taxon>
        <taxon>Mucoromycota</taxon>
        <taxon>Mortierellomycotina</taxon>
        <taxon>Mortierellomycetes</taxon>
        <taxon>Mortierellales</taxon>
        <taxon>Mortierellaceae</taxon>
        <taxon>Modicella</taxon>
    </lineage>
</organism>
<comment type="subcellular location">
    <subcellularLocation>
        <location evidence="1">Nucleus</location>
    </subcellularLocation>
</comment>
<dbReference type="GO" id="GO:0005681">
    <property type="term" value="C:spliceosomal complex"/>
    <property type="evidence" value="ECO:0007669"/>
    <property type="project" value="UniProtKB-UniRule"/>
</dbReference>
<gene>
    <name evidence="3" type="primary">PRP45_1</name>
    <name evidence="3" type="ORF">BGZ65_006831</name>
</gene>
<keyword evidence="1" id="KW-0539">Nucleus</keyword>
<comment type="caution">
    <text evidence="3">The sequence shown here is derived from an EMBL/GenBank/DDBJ whole genome shotgun (WGS) entry which is preliminary data.</text>
</comment>
<sequence length="99" mass="10517">MSSLSGLLPAPVHQHPGQDYDQQQSTSAVAAPVSRIPPYGKRAGWKPRKPEDFGDGGAFPEIHIAQYPLDMGRKTKTATKAGSTIALQVDAQGNVAYDA</sequence>
<dbReference type="OrthoDB" id="666364at2759"/>
<proteinExistence type="inferred from homology"/>
<evidence type="ECO:0000256" key="1">
    <source>
        <dbReference type="RuleBase" id="RU367140"/>
    </source>
</evidence>
<dbReference type="Proteomes" id="UP000749646">
    <property type="component" value="Unassembled WGS sequence"/>
</dbReference>